<proteinExistence type="inferred from homology"/>
<dbReference type="SUPFAM" id="SSF54506">
    <property type="entry name" value="Diaminopimelate epimerase-like"/>
    <property type="match status" value="2"/>
</dbReference>
<dbReference type="AlphaFoldDB" id="A0A840EMB3"/>
<dbReference type="GO" id="GO:0008837">
    <property type="term" value="F:diaminopimelate epimerase activity"/>
    <property type="evidence" value="ECO:0007669"/>
    <property type="project" value="UniProtKB-UniRule"/>
</dbReference>
<dbReference type="PANTHER" id="PTHR31689:SF0">
    <property type="entry name" value="DIAMINOPIMELATE EPIMERASE"/>
    <property type="match status" value="1"/>
</dbReference>
<keyword evidence="8" id="KW-0963">Cytoplasm</keyword>
<dbReference type="RefSeq" id="WP_183475436.1">
    <property type="nucleotide sequence ID" value="NZ_JACIFO010000001.1"/>
</dbReference>
<evidence type="ECO:0000256" key="7">
    <source>
        <dbReference type="ARBA" id="ARBA00051712"/>
    </source>
</evidence>
<dbReference type="InterPro" id="IPR001653">
    <property type="entry name" value="DAP_epimerase_DapF"/>
</dbReference>
<comment type="caution">
    <text evidence="10">The sequence shown here is derived from an EMBL/GenBank/DDBJ whole genome shotgun (WGS) entry which is preliminary data.</text>
</comment>
<comment type="subcellular location">
    <subcellularLocation>
        <location evidence="8">Cytoplasm</location>
    </subcellularLocation>
</comment>
<evidence type="ECO:0000256" key="8">
    <source>
        <dbReference type="HAMAP-Rule" id="MF_00197"/>
    </source>
</evidence>
<keyword evidence="6 8" id="KW-0413">Isomerase</keyword>
<name>A0A840EMB3_9FLAO</name>
<feature type="binding site" evidence="8">
    <location>
        <begin position="200"/>
        <end position="201"/>
    </location>
    <ligand>
        <name>substrate</name>
    </ligand>
</feature>
<gene>
    <name evidence="8" type="primary">dapF</name>
    <name evidence="10" type="ORF">GGR32_000045</name>
</gene>
<dbReference type="GO" id="GO:0009089">
    <property type="term" value="P:lysine biosynthetic process via diaminopimelate"/>
    <property type="evidence" value="ECO:0007669"/>
    <property type="project" value="UniProtKB-UniRule"/>
</dbReference>
<evidence type="ECO:0000313" key="10">
    <source>
        <dbReference type="EMBL" id="MBB4117773.1"/>
    </source>
</evidence>
<dbReference type="Pfam" id="PF01678">
    <property type="entry name" value="DAP_epimerase"/>
    <property type="match status" value="2"/>
</dbReference>
<comment type="caution">
    <text evidence="8">Lacks conserved residue(s) required for the propagation of feature annotation.</text>
</comment>
<feature type="active site" evidence="9">
    <location>
        <position position="75"/>
    </location>
</feature>
<comment type="catalytic activity">
    <reaction evidence="7 8">
        <text>(2S,6S)-2,6-diaminopimelate = meso-2,6-diaminopimelate</text>
        <dbReference type="Rhea" id="RHEA:15393"/>
        <dbReference type="ChEBI" id="CHEBI:57609"/>
        <dbReference type="ChEBI" id="CHEBI:57791"/>
        <dbReference type="EC" id="5.1.1.7"/>
    </reaction>
</comment>
<dbReference type="GO" id="GO:0005829">
    <property type="term" value="C:cytosol"/>
    <property type="evidence" value="ECO:0007669"/>
    <property type="project" value="TreeGrafter"/>
</dbReference>
<evidence type="ECO:0000256" key="2">
    <source>
        <dbReference type="ARBA" id="ARBA00010219"/>
    </source>
</evidence>
<accession>A0A840EMB3</accession>
<feature type="binding site" evidence="8">
    <location>
        <position position="13"/>
    </location>
    <ligand>
        <name>substrate</name>
    </ligand>
</feature>
<organism evidence="10 11">
    <name type="scientific">Mesonia hippocampi</name>
    <dbReference type="NCBI Taxonomy" id="1628250"/>
    <lineage>
        <taxon>Bacteria</taxon>
        <taxon>Pseudomonadati</taxon>
        <taxon>Bacteroidota</taxon>
        <taxon>Flavobacteriia</taxon>
        <taxon>Flavobacteriales</taxon>
        <taxon>Flavobacteriaceae</taxon>
        <taxon>Mesonia</taxon>
    </lineage>
</organism>
<feature type="site" description="Could be important to modulate the pK values of the two catalytic cysteine residues" evidence="8">
    <location>
        <position position="139"/>
    </location>
</feature>
<sequence length="260" mass="28845">MQLEFYKYQGTGNDFIMLDNRDKTFKNDTKLIAKLCDRKFGIGADGLILLENPTEAKYDFKMVYFNADGNESTMCGNGGRCIVRFAEQLGVVNNSAFFTAIDGEHQAVITPNEIQLQMKNTATVQQNELGYFIDTGSPHHVEFIENLADFDVYTKGKELRNHAIYSPLKGVNVNFAEIKEGKAYLRTYERGVEDETLSCGTGATAVALVSYLVNKLATCPVQLVTQGGNLNVKFTKTETGYQDVWLSGAATMVFKGEITC</sequence>
<feature type="active site" description="Proton acceptor" evidence="8">
    <location>
        <position position="199"/>
    </location>
</feature>
<comment type="function">
    <text evidence="8">Catalyzes the stereoinversion of LL-2,6-diaminopimelate (L,L-DAP) to meso-diaminopimelate (meso-DAP), a precursor of L-lysine and an essential component of the bacterial peptidoglycan.</text>
</comment>
<reference evidence="10 11" key="1">
    <citation type="submission" date="2020-08" db="EMBL/GenBank/DDBJ databases">
        <title>Genomic Encyclopedia of Type Strains, Phase IV (KMG-IV): sequencing the most valuable type-strain genomes for metagenomic binning, comparative biology and taxonomic classification.</title>
        <authorList>
            <person name="Goeker M."/>
        </authorList>
    </citation>
    <scope>NUCLEOTIDE SEQUENCE [LARGE SCALE GENOMIC DNA]</scope>
    <source>
        <strain evidence="10 11">DSM 29568</strain>
    </source>
</reference>
<keyword evidence="11" id="KW-1185">Reference proteome</keyword>
<keyword evidence="4 8" id="KW-0028">Amino-acid biosynthesis</keyword>
<feature type="binding site" evidence="8">
    <location>
        <position position="66"/>
    </location>
    <ligand>
        <name>substrate</name>
    </ligand>
</feature>
<evidence type="ECO:0000256" key="3">
    <source>
        <dbReference type="ARBA" id="ARBA00013080"/>
    </source>
</evidence>
<dbReference type="EMBL" id="JACIFO010000001">
    <property type="protein sequence ID" value="MBB4117773.1"/>
    <property type="molecule type" value="Genomic_DNA"/>
</dbReference>
<feature type="site" description="Could be important to modulate the pK values of the two catalytic cysteine residues" evidence="8">
    <location>
        <position position="189"/>
    </location>
</feature>
<comment type="pathway">
    <text evidence="1 8">Amino-acid biosynthesis; L-lysine biosynthesis via DAP pathway; DL-2,6-diaminopimelate from LL-2,6-diaminopimelate: step 1/1.</text>
</comment>
<dbReference type="InterPro" id="IPR018510">
    <property type="entry name" value="DAP_epimerase_AS"/>
</dbReference>
<dbReference type="Proteomes" id="UP000553034">
    <property type="component" value="Unassembled WGS sequence"/>
</dbReference>
<dbReference type="Gene3D" id="3.10.310.10">
    <property type="entry name" value="Diaminopimelate Epimerase, Chain A, domain 1"/>
    <property type="match status" value="2"/>
</dbReference>
<evidence type="ECO:0000313" key="11">
    <source>
        <dbReference type="Proteomes" id="UP000553034"/>
    </source>
</evidence>
<feature type="binding site" evidence="8">
    <location>
        <begin position="76"/>
        <end position="77"/>
    </location>
    <ligand>
        <name>substrate</name>
    </ligand>
</feature>
<feature type="binding site" evidence="8">
    <location>
        <begin position="189"/>
        <end position="190"/>
    </location>
    <ligand>
        <name>substrate</name>
    </ligand>
</feature>
<dbReference type="PANTHER" id="PTHR31689">
    <property type="entry name" value="DIAMINOPIMELATE EPIMERASE, CHLOROPLASTIC"/>
    <property type="match status" value="1"/>
</dbReference>
<evidence type="ECO:0000256" key="9">
    <source>
        <dbReference type="PROSITE-ProRule" id="PRU10125"/>
    </source>
</evidence>
<evidence type="ECO:0000256" key="4">
    <source>
        <dbReference type="ARBA" id="ARBA00022605"/>
    </source>
</evidence>
<evidence type="ECO:0000256" key="5">
    <source>
        <dbReference type="ARBA" id="ARBA00023154"/>
    </source>
</evidence>
<feature type="binding site" evidence="8">
    <location>
        <position position="172"/>
    </location>
    <ligand>
        <name>substrate</name>
    </ligand>
</feature>
<keyword evidence="5 8" id="KW-0457">Lysine biosynthesis</keyword>
<comment type="subunit">
    <text evidence="8">Homodimer.</text>
</comment>
<dbReference type="NCBIfam" id="TIGR00652">
    <property type="entry name" value="DapF"/>
    <property type="match status" value="1"/>
</dbReference>
<evidence type="ECO:0000256" key="6">
    <source>
        <dbReference type="ARBA" id="ARBA00023235"/>
    </source>
</evidence>
<comment type="similarity">
    <text evidence="2 8">Belongs to the diaminopimelate epimerase family.</text>
</comment>
<dbReference type="HAMAP" id="MF_00197">
    <property type="entry name" value="DAP_epimerase"/>
    <property type="match status" value="1"/>
</dbReference>
<dbReference type="PROSITE" id="PS01326">
    <property type="entry name" value="DAP_EPIMERASE"/>
    <property type="match status" value="1"/>
</dbReference>
<evidence type="ECO:0000256" key="1">
    <source>
        <dbReference type="ARBA" id="ARBA00005196"/>
    </source>
</evidence>
<protein>
    <recommendedName>
        <fullName evidence="3 8">Diaminopimelate epimerase</fullName>
        <shortName evidence="8">DAP epimerase</shortName>
        <ecNumber evidence="3 8">5.1.1.7</ecNumber>
    </recommendedName>
    <alternativeName>
        <fullName evidence="8">PLP-independent amino acid racemase</fullName>
    </alternativeName>
</protein>
<feature type="active site" description="Proton donor" evidence="8">
    <location>
        <position position="75"/>
    </location>
</feature>
<dbReference type="EC" id="5.1.1.7" evidence="3 8"/>
<dbReference type="UniPathway" id="UPA00034">
    <property type="reaction ID" value="UER00025"/>
</dbReference>